<dbReference type="SMART" id="SM00302">
    <property type="entry name" value="GED"/>
    <property type="match status" value="1"/>
</dbReference>
<dbReference type="CDD" id="cd01256">
    <property type="entry name" value="PH_dynamin"/>
    <property type="match status" value="1"/>
</dbReference>
<comment type="similarity">
    <text evidence="9">Belongs to the TRAFAC class dynamin-like GTPase superfamily. Dynamin/Fzo/YdjA family.</text>
</comment>
<dbReference type="STRING" id="6183.A0A3Q0KLH5"/>
<dbReference type="PROSITE" id="PS50003">
    <property type="entry name" value="PH_DOMAIN"/>
    <property type="match status" value="1"/>
</dbReference>
<dbReference type="FunFam" id="3.40.50.300:FF:000045">
    <property type="entry name" value="dynamin-1 isoform X2"/>
    <property type="match status" value="1"/>
</dbReference>
<accession>A0A3Q0KLH5</accession>
<keyword evidence="6 9" id="KW-0342">GTP-binding</keyword>
<evidence type="ECO:0000256" key="5">
    <source>
        <dbReference type="ARBA" id="ARBA00022801"/>
    </source>
</evidence>
<evidence type="ECO:0000256" key="10">
    <source>
        <dbReference type="SAM" id="MobiDB-lite"/>
    </source>
</evidence>
<evidence type="ECO:0000256" key="7">
    <source>
        <dbReference type="ARBA" id="ARBA00023175"/>
    </source>
</evidence>
<keyword evidence="4 9" id="KW-0547">Nucleotide-binding</keyword>
<dbReference type="InterPro" id="IPR022812">
    <property type="entry name" value="Dynamin"/>
</dbReference>
<reference evidence="14" key="1">
    <citation type="journal article" date="2012" name="PLoS Negl. Trop. Dis.">
        <title>A systematically improved high quality genome and transcriptome of the human blood fluke Schistosoma mansoni.</title>
        <authorList>
            <person name="Protasio A.V."/>
            <person name="Tsai I.J."/>
            <person name="Babbage A."/>
            <person name="Nichol S."/>
            <person name="Hunt M."/>
            <person name="Aslett M.A."/>
            <person name="De Silva N."/>
            <person name="Velarde G.S."/>
            <person name="Anderson T.J."/>
            <person name="Clark R.C."/>
            <person name="Davidson C."/>
            <person name="Dillon G.P."/>
            <person name="Holroyd N.E."/>
            <person name="LoVerde P.T."/>
            <person name="Lloyd C."/>
            <person name="McQuillan J."/>
            <person name="Oliveira G."/>
            <person name="Otto T.D."/>
            <person name="Parker-Manuel S.J."/>
            <person name="Quail M.A."/>
            <person name="Wilson R.A."/>
            <person name="Zerlotini A."/>
            <person name="Dunne D.W."/>
            <person name="Berriman M."/>
        </authorList>
    </citation>
    <scope>NUCLEOTIDE SEQUENCE [LARGE SCALE GENOMIC DNA]</scope>
    <source>
        <strain evidence="14">Puerto Rican</strain>
    </source>
</reference>
<dbReference type="InterPro" id="IPR030381">
    <property type="entry name" value="G_DYNAMIN_dom"/>
</dbReference>
<dbReference type="PANTHER" id="PTHR11566">
    <property type="entry name" value="DYNAMIN"/>
    <property type="match status" value="1"/>
</dbReference>
<dbReference type="GO" id="GO:0005874">
    <property type="term" value="C:microtubule"/>
    <property type="evidence" value="ECO:0007669"/>
    <property type="project" value="UniProtKB-KW"/>
</dbReference>
<feature type="domain" description="Dynamin-type G" evidence="13">
    <location>
        <begin position="29"/>
        <end position="296"/>
    </location>
</feature>
<evidence type="ECO:0000313" key="14">
    <source>
        <dbReference type="Proteomes" id="UP000008854"/>
    </source>
</evidence>
<dbReference type="InterPro" id="IPR019762">
    <property type="entry name" value="Dynamin_GTPase_CS"/>
</dbReference>
<dbReference type="SUPFAM" id="SSF50729">
    <property type="entry name" value="PH domain-like"/>
    <property type="match status" value="1"/>
</dbReference>
<dbReference type="GO" id="GO:0008017">
    <property type="term" value="F:microtubule binding"/>
    <property type="evidence" value="ECO:0007669"/>
    <property type="project" value="TreeGrafter"/>
</dbReference>
<feature type="domain" description="GED" evidence="12">
    <location>
        <begin position="653"/>
        <end position="743"/>
    </location>
</feature>
<feature type="region of interest" description="Disordered" evidence="10">
    <location>
        <begin position="906"/>
        <end position="948"/>
    </location>
</feature>
<keyword evidence="5" id="KW-0378">Hydrolase</keyword>
<keyword evidence="14" id="KW-1185">Reference proteome</keyword>
<dbReference type="PANTHER" id="PTHR11566:SF212">
    <property type="entry name" value="DYNAMIN"/>
    <property type="match status" value="1"/>
</dbReference>
<dbReference type="Pfam" id="PF00350">
    <property type="entry name" value="Dynamin_N"/>
    <property type="match status" value="1"/>
</dbReference>
<dbReference type="GO" id="GO:0005886">
    <property type="term" value="C:plasma membrane"/>
    <property type="evidence" value="ECO:0007669"/>
    <property type="project" value="TreeGrafter"/>
</dbReference>
<dbReference type="GO" id="GO:0005737">
    <property type="term" value="C:cytoplasm"/>
    <property type="evidence" value="ECO:0007669"/>
    <property type="project" value="TreeGrafter"/>
</dbReference>
<dbReference type="InterPro" id="IPR000375">
    <property type="entry name" value="Dynamin_stalk"/>
</dbReference>
<dbReference type="CDD" id="cd08771">
    <property type="entry name" value="DLP_1"/>
    <property type="match status" value="1"/>
</dbReference>
<dbReference type="ExpressionAtlas" id="A0A3Q0KLH5">
    <property type="expression patterns" value="baseline"/>
</dbReference>
<dbReference type="InterPro" id="IPR011993">
    <property type="entry name" value="PH-like_dom_sf"/>
</dbReference>
<evidence type="ECO:0000259" key="12">
    <source>
        <dbReference type="PROSITE" id="PS51388"/>
    </source>
</evidence>
<feature type="region of interest" description="Disordered" evidence="10">
    <location>
        <begin position="761"/>
        <end position="820"/>
    </location>
</feature>
<evidence type="ECO:0000256" key="1">
    <source>
        <dbReference type="ARBA" id="ARBA00011980"/>
    </source>
</evidence>
<keyword evidence="3" id="KW-0493">Microtubule</keyword>
<evidence type="ECO:0000256" key="6">
    <source>
        <dbReference type="ARBA" id="ARBA00023134"/>
    </source>
</evidence>
<dbReference type="InParanoid" id="A0A3Q0KLH5"/>
<keyword evidence="2" id="KW-0254">Endocytosis</keyword>
<evidence type="ECO:0000256" key="2">
    <source>
        <dbReference type="ARBA" id="ARBA00022583"/>
    </source>
</evidence>
<name>A0A3Q0KLH5_SCHMA</name>
<dbReference type="PROSITE" id="PS51388">
    <property type="entry name" value="GED"/>
    <property type="match status" value="1"/>
</dbReference>
<dbReference type="Proteomes" id="UP000008854">
    <property type="component" value="Unassembled WGS sequence"/>
</dbReference>
<evidence type="ECO:0000259" key="13">
    <source>
        <dbReference type="PROSITE" id="PS51718"/>
    </source>
</evidence>
<evidence type="ECO:0000256" key="9">
    <source>
        <dbReference type="RuleBase" id="RU003932"/>
    </source>
</evidence>
<feature type="compositionally biased region" description="Polar residues" evidence="10">
    <location>
        <begin position="761"/>
        <end position="805"/>
    </location>
</feature>
<dbReference type="GO" id="GO:0031623">
    <property type="term" value="P:receptor internalization"/>
    <property type="evidence" value="ECO:0007669"/>
    <property type="project" value="TreeGrafter"/>
</dbReference>
<dbReference type="InterPro" id="IPR003130">
    <property type="entry name" value="GED"/>
</dbReference>
<dbReference type="SMART" id="SM00233">
    <property type="entry name" value="PH"/>
    <property type="match status" value="1"/>
</dbReference>
<feature type="domain" description="PH" evidence="11">
    <location>
        <begin position="516"/>
        <end position="623"/>
    </location>
</feature>
<dbReference type="GO" id="GO:0098793">
    <property type="term" value="C:presynapse"/>
    <property type="evidence" value="ECO:0007669"/>
    <property type="project" value="GOC"/>
</dbReference>
<comment type="catalytic activity">
    <reaction evidence="8">
        <text>GTP + H2O = GDP + phosphate + H(+)</text>
        <dbReference type="Rhea" id="RHEA:19669"/>
        <dbReference type="ChEBI" id="CHEBI:15377"/>
        <dbReference type="ChEBI" id="CHEBI:15378"/>
        <dbReference type="ChEBI" id="CHEBI:37565"/>
        <dbReference type="ChEBI" id="CHEBI:43474"/>
        <dbReference type="ChEBI" id="CHEBI:58189"/>
        <dbReference type="EC" id="3.6.5.5"/>
    </reaction>
</comment>
<dbReference type="PRINTS" id="PR00195">
    <property type="entry name" value="DYNAMIN"/>
</dbReference>
<dbReference type="GO" id="GO:0003924">
    <property type="term" value="F:GTPase activity"/>
    <property type="evidence" value="ECO:0007669"/>
    <property type="project" value="InterPro"/>
</dbReference>
<evidence type="ECO:0000313" key="15">
    <source>
        <dbReference type="WBParaSite" id="Smp_129050.1"/>
    </source>
</evidence>
<reference evidence="15" key="2">
    <citation type="submission" date="2018-12" db="UniProtKB">
        <authorList>
            <consortium name="WormBaseParasite"/>
        </authorList>
    </citation>
    <scope>IDENTIFICATION</scope>
    <source>
        <strain evidence="15">Puerto Rican</strain>
    </source>
</reference>
<dbReference type="Gene3D" id="1.20.120.1240">
    <property type="entry name" value="Dynamin, middle domain"/>
    <property type="match status" value="1"/>
</dbReference>
<keyword evidence="7" id="KW-0505">Motor protein</keyword>
<dbReference type="Gene3D" id="2.30.29.30">
    <property type="entry name" value="Pleckstrin-homology domain (PH domain)/Phosphotyrosine-binding domain (PTB)"/>
    <property type="match status" value="1"/>
</dbReference>
<evidence type="ECO:0000256" key="8">
    <source>
        <dbReference type="ARBA" id="ARBA00048040"/>
    </source>
</evidence>
<dbReference type="Pfam" id="PF02212">
    <property type="entry name" value="GED"/>
    <property type="match status" value="1"/>
</dbReference>
<dbReference type="SMART" id="SM00053">
    <property type="entry name" value="DYNc"/>
    <property type="match status" value="1"/>
</dbReference>
<dbReference type="Gene3D" id="3.40.50.300">
    <property type="entry name" value="P-loop containing nucleotide triphosphate hydrolases"/>
    <property type="match status" value="1"/>
</dbReference>
<evidence type="ECO:0000256" key="4">
    <source>
        <dbReference type="ARBA" id="ARBA00022741"/>
    </source>
</evidence>
<dbReference type="Pfam" id="PF00169">
    <property type="entry name" value="PH"/>
    <property type="match status" value="1"/>
</dbReference>
<sequence>MYGNEGMERLIPLVNKLQDAFASLNLPLNLDLPQIAVVGSQSAGKSSVLENFVGRDFLPRGSGIVTRRPLILQLVHDKSVEYGEFIHCKNKKFTDFDDIRREIEQETDRITGSNKGISNIPINLRIHSPSVLNLTLIDLPGMTKVPVGDQPPDIETQIRNMIIEFIERDSCLILAVSPANSDLANSDALKLAKEYDPQGLRTIGVLTKLDLMDEGTDAQEILENRLLPLRRGYIGVVNRSQRDIDGRKDITAALEAERRFFLSHPSYRHMADRMGTPYLQRILNQQLTNHIRDTLPHLRNRLQTQLISLEKEVSDFRNYRPDDPAYKTKALLQMVQSFEAEFSQNISGHVADVNTQILSGGAEINRVFHERFRYDLLKIEFDEKTLRKEIAVAIQNIHGVRPGLFTPDMAFDATVRKQIEKLRIPSLKCVDMVVSKLTDVLQQCSDKVGRFPRLREEIERVVNMRVRELEIATKQQIQTLIDFQLAYMNTNHEDFIGFQNAEQRANDSSKSKLGNQVICKGWLNLINPSLLRGGSRYCWFVLTTDTLTWYKDDEERERRFVLPLDGLKQRSGDTGFFSKRPTFVLHHPDPKVNLYKDHKTLDLSADTEEAVEAWKAALVRAGVFHDPSGKPDEQTDDGDSNKIATDPKLERQVEIIRNLVDSYMKIVTKTQRDMVPKIIMHQLINEIKTFLKGDLLPKLYSQDPNNLMEESSAEKKHREEIIRMYDSIREALSVISDVIANTHSVPLPPPVSDDWIETFQESSTGSSNTRRPLPSSNASHSGHYSTSTTQRPLSPNNITSNSNRPIPSRPAPNLPIRHTLNPPTIVTTAPGQLPAPLLPQRMPQFNNGLSQSASTGNLPGTISSGGIGGNTFMTTNPSNGSTLNTTYSTTNAPWVSFDPLFNQSQSSAIAPPIPPPKLTSLSGNLGHPSIPERPGNIGMPRIPPRPTS</sequence>
<dbReference type="FunCoup" id="A0A3Q0KLH5">
    <property type="interactions" value="1023"/>
</dbReference>
<dbReference type="SUPFAM" id="SSF52540">
    <property type="entry name" value="P-loop containing nucleoside triphosphate hydrolases"/>
    <property type="match status" value="1"/>
</dbReference>
<dbReference type="WBParaSite" id="Smp_129050.1">
    <property type="protein sequence ID" value="Smp_129050.1"/>
    <property type="gene ID" value="Smp_129050"/>
</dbReference>
<evidence type="ECO:0000256" key="3">
    <source>
        <dbReference type="ARBA" id="ARBA00022701"/>
    </source>
</evidence>
<dbReference type="InterPro" id="IPR020850">
    <property type="entry name" value="GED_dom"/>
</dbReference>
<dbReference type="AlphaFoldDB" id="A0A3Q0KLH5"/>
<dbReference type="InterPro" id="IPR001849">
    <property type="entry name" value="PH_domain"/>
</dbReference>
<organism evidence="14 15">
    <name type="scientific">Schistosoma mansoni</name>
    <name type="common">Blood fluke</name>
    <dbReference type="NCBI Taxonomy" id="6183"/>
    <lineage>
        <taxon>Eukaryota</taxon>
        <taxon>Metazoa</taxon>
        <taxon>Spiralia</taxon>
        <taxon>Lophotrochozoa</taxon>
        <taxon>Platyhelminthes</taxon>
        <taxon>Trematoda</taxon>
        <taxon>Digenea</taxon>
        <taxon>Strigeidida</taxon>
        <taxon>Schistosomatoidea</taxon>
        <taxon>Schistosomatidae</taxon>
        <taxon>Schistosoma</taxon>
    </lineage>
</organism>
<proteinExistence type="inferred from homology"/>
<evidence type="ECO:0000259" key="11">
    <source>
        <dbReference type="PROSITE" id="PS50003"/>
    </source>
</evidence>
<protein>
    <recommendedName>
        <fullName evidence="1">dynamin GTPase</fullName>
        <ecNumber evidence="1">3.6.5.5</ecNumber>
    </recommendedName>
</protein>
<dbReference type="PROSITE" id="PS51718">
    <property type="entry name" value="G_DYNAMIN_2"/>
    <property type="match status" value="1"/>
</dbReference>
<feature type="region of interest" description="Disordered" evidence="10">
    <location>
        <begin position="625"/>
        <end position="646"/>
    </location>
</feature>
<dbReference type="EC" id="3.6.5.5" evidence="1"/>
<dbReference type="GO" id="GO:0005525">
    <property type="term" value="F:GTP binding"/>
    <property type="evidence" value="ECO:0007669"/>
    <property type="project" value="UniProtKB-KW"/>
</dbReference>
<dbReference type="GO" id="GO:0016185">
    <property type="term" value="P:synaptic vesicle budding from presynaptic endocytic zone membrane"/>
    <property type="evidence" value="ECO:0007669"/>
    <property type="project" value="TreeGrafter"/>
</dbReference>
<dbReference type="PROSITE" id="PS00410">
    <property type="entry name" value="G_DYNAMIN_1"/>
    <property type="match status" value="1"/>
</dbReference>
<dbReference type="InterPro" id="IPR027417">
    <property type="entry name" value="P-loop_NTPase"/>
</dbReference>
<dbReference type="InterPro" id="IPR045063">
    <property type="entry name" value="Dynamin_N"/>
</dbReference>
<dbReference type="InterPro" id="IPR001401">
    <property type="entry name" value="Dynamin_GTPase"/>
</dbReference>
<dbReference type="Pfam" id="PF01031">
    <property type="entry name" value="Dynamin_M"/>
    <property type="match status" value="1"/>
</dbReference>